<feature type="transmembrane region" description="Helical" evidence="8">
    <location>
        <begin position="382"/>
        <end position="403"/>
    </location>
</feature>
<protein>
    <recommendedName>
        <fullName evidence="9">Major facilitator superfamily (MFS) profile domain-containing protein</fullName>
    </recommendedName>
</protein>
<keyword evidence="5 8" id="KW-1133">Transmembrane helix</keyword>
<feature type="transmembrane region" description="Helical" evidence="8">
    <location>
        <begin position="322"/>
        <end position="340"/>
    </location>
</feature>
<dbReference type="Pfam" id="PF05977">
    <property type="entry name" value="MFS_3"/>
    <property type="match status" value="1"/>
</dbReference>
<keyword evidence="3" id="KW-1003">Cell membrane</keyword>
<evidence type="ECO:0000313" key="11">
    <source>
        <dbReference type="Proteomes" id="UP001501009"/>
    </source>
</evidence>
<proteinExistence type="predicted"/>
<evidence type="ECO:0000313" key="10">
    <source>
        <dbReference type="EMBL" id="GAA3841849.1"/>
    </source>
</evidence>
<dbReference type="InterPro" id="IPR010290">
    <property type="entry name" value="TM_effector"/>
</dbReference>
<evidence type="ECO:0000256" key="1">
    <source>
        <dbReference type="ARBA" id="ARBA00004651"/>
    </source>
</evidence>
<evidence type="ECO:0000256" key="5">
    <source>
        <dbReference type="ARBA" id="ARBA00022989"/>
    </source>
</evidence>
<sequence length="433" mass="44094">MADTTQAAPAATSTSAPAPAWRDVYVLAGLRGLSFAGDIAAATALTLLLQANGAGSYAVMALLLAAAVPPALLAPVTGAVADRFDSRRLIVTVASLQILACLAMTLTTSPVLLIALAVLLSTGLAFTHPVFAGLPSAMVGKENVPRASAISQTTAMTGMVVAPGISGFLTARFGVNVALVLDAATFGIVVLGALVIRTRLHSKSPAKAAGGSGKTADQPAYRVSSDRFLRSVLVMSGVVMAAASIINVLIVFYVRDTFGASEETYGLIMSCWMAGLVPGALLVRRIKRVSHEAILIGSFLCIAVGILGTGLAPGAWWIVPCYVIGGFGNGAQATVTHIVINLRTPDTHRGRAFAALGAVSNTGPAVGYLMGGVILGFMEPRYAFLVAGGCALLAVLVFHRAVLRTADSAAPATEAAPVTETAPETAADTAAAR</sequence>
<dbReference type="RefSeq" id="WP_275781667.1">
    <property type="nucleotide sequence ID" value="NZ_BAABDE010000040.1"/>
</dbReference>
<dbReference type="PANTHER" id="PTHR23513">
    <property type="entry name" value="INTEGRAL MEMBRANE EFFLUX PROTEIN-RELATED"/>
    <property type="match status" value="1"/>
</dbReference>
<dbReference type="Proteomes" id="UP001501009">
    <property type="component" value="Unassembled WGS sequence"/>
</dbReference>
<feature type="transmembrane region" description="Helical" evidence="8">
    <location>
        <begin position="112"/>
        <end position="132"/>
    </location>
</feature>
<comment type="caution">
    <text evidence="10">The sequence shown here is derived from an EMBL/GenBank/DDBJ whole genome shotgun (WGS) entry which is preliminary data.</text>
</comment>
<feature type="domain" description="Major facilitator superfamily (MFS) profile" evidence="9">
    <location>
        <begin position="24"/>
        <end position="406"/>
    </location>
</feature>
<feature type="transmembrane region" description="Helical" evidence="8">
    <location>
        <begin position="295"/>
        <end position="316"/>
    </location>
</feature>
<keyword evidence="2" id="KW-0813">Transport</keyword>
<dbReference type="CDD" id="cd06173">
    <property type="entry name" value="MFS_MefA_like"/>
    <property type="match status" value="1"/>
</dbReference>
<feature type="transmembrane region" description="Helical" evidence="8">
    <location>
        <begin position="32"/>
        <end position="51"/>
    </location>
</feature>
<dbReference type="EMBL" id="BAABDE010000040">
    <property type="protein sequence ID" value="GAA3841849.1"/>
    <property type="molecule type" value="Genomic_DNA"/>
</dbReference>
<dbReference type="Gene3D" id="1.20.1250.20">
    <property type="entry name" value="MFS general substrate transporter like domains"/>
    <property type="match status" value="1"/>
</dbReference>
<evidence type="ECO:0000256" key="7">
    <source>
        <dbReference type="SAM" id="MobiDB-lite"/>
    </source>
</evidence>
<gene>
    <name evidence="10" type="ORF">GCM10022403_087470</name>
</gene>
<feature type="region of interest" description="Disordered" evidence="7">
    <location>
        <begin position="413"/>
        <end position="433"/>
    </location>
</feature>
<evidence type="ECO:0000256" key="2">
    <source>
        <dbReference type="ARBA" id="ARBA00022448"/>
    </source>
</evidence>
<feature type="transmembrane region" description="Helical" evidence="8">
    <location>
        <begin position="57"/>
        <end position="77"/>
    </location>
</feature>
<evidence type="ECO:0000256" key="8">
    <source>
        <dbReference type="SAM" id="Phobius"/>
    </source>
</evidence>
<feature type="transmembrane region" description="Helical" evidence="8">
    <location>
        <begin position="89"/>
        <end position="106"/>
    </location>
</feature>
<dbReference type="PANTHER" id="PTHR23513:SF6">
    <property type="entry name" value="MAJOR FACILITATOR SUPERFAMILY ASSOCIATED DOMAIN-CONTAINING PROTEIN"/>
    <property type="match status" value="1"/>
</dbReference>
<feature type="transmembrane region" description="Helical" evidence="8">
    <location>
        <begin position="232"/>
        <end position="253"/>
    </location>
</feature>
<feature type="transmembrane region" description="Helical" evidence="8">
    <location>
        <begin position="352"/>
        <end position="376"/>
    </location>
</feature>
<evidence type="ECO:0000256" key="3">
    <source>
        <dbReference type="ARBA" id="ARBA00022475"/>
    </source>
</evidence>
<reference evidence="11" key="1">
    <citation type="journal article" date="2019" name="Int. J. Syst. Evol. Microbiol.">
        <title>The Global Catalogue of Microorganisms (GCM) 10K type strain sequencing project: providing services to taxonomists for standard genome sequencing and annotation.</title>
        <authorList>
            <consortium name="The Broad Institute Genomics Platform"/>
            <consortium name="The Broad Institute Genome Sequencing Center for Infectious Disease"/>
            <person name="Wu L."/>
            <person name="Ma J."/>
        </authorList>
    </citation>
    <scope>NUCLEOTIDE SEQUENCE [LARGE SCALE GENOMIC DNA]</scope>
    <source>
        <strain evidence="11">JCM 17138</strain>
    </source>
</reference>
<dbReference type="PROSITE" id="PS50850">
    <property type="entry name" value="MFS"/>
    <property type="match status" value="1"/>
</dbReference>
<dbReference type="SUPFAM" id="SSF103473">
    <property type="entry name" value="MFS general substrate transporter"/>
    <property type="match status" value="1"/>
</dbReference>
<evidence type="ECO:0000259" key="9">
    <source>
        <dbReference type="PROSITE" id="PS50850"/>
    </source>
</evidence>
<feature type="transmembrane region" description="Helical" evidence="8">
    <location>
        <begin position="265"/>
        <end position="283"/>
    </location>
</feature>
<name>A0ABP7JF62_9ACTN</name>
<organism evidence="10 11">
    <name type="scientific">Streptomyces coacervatus</name>
    <dbReference type="NCBI Taxonomy" id="647381"/>
    <lineage>
        <taxon>Bacteria</taxon>
        <taxon>Bacillati</taxon>
        <taxon>Actinomycetota</taxon>
        <taxon>Actinomycetes</taxon>
        <taxon>Kitasatosporales</taxon>
        <taxon>Streptomycetaceae</taxon>
        <taxon>Streptomyces</taxon>
    </lineage>
</organism>
<keyword evidence="11" id="KW-1185">Reference proteome</keyword>
<keyword evidence="6 8" id="KW-0472">Membrane</keyword>
<feature type="transmembrane region" description="Helical" evidence="8">
    <location>
        <begin position="177"/>
        <end position="196"/>
    </location>
</feature>
<dbReference type="InterPro" id="IPR036259">
    <property type="entry name" value="MFS_trans_sf"/>
</dbReference>
<accession>A0ABP7JF62</accession>
<evidence type="ECO:0000256" key="6">
    <source>
        <dbReference type="ARBA" id="ARBA00023136"/>
    </source>
</evidence>
<dbReference type="InterPro" id="IPR020846">
    <property type="entry name" value="MFS_dom"/>
</dbReference>
<feature type="transmembrane region" description="Helical" evidence="8">
    <location>
        <begin position="153"/>
        <end position="171"/>
    </location>
</feature>
<comment type="subcellular location">
    <subcellularLocation>
        <location evidence="1">Cell membrane</location>
        <topology evidence="1">Multi-pass membrane protein</topology>
    </subcellularLocation>
</comment>
<evidence type="ECO:0000256" key="4">
    <source>
        <dbReference type="ARBA" id="ARBA00022692"/>
    </source>
</evidence>
<keyword evidence="4 8" id="KW-0812">Transmembrane</keyword>